<organism evidence="3 4">
    <name type="scientific">Capnocytophaga cynodegmi</name>
    <dbReference type="NCBI Taxonomy" id="28189"/>
    <lineage>
        <taxon>Bacteria</taxon>
        <taxon>Pseudomonadati</taxon>
        <taxon>Bacteroidota</taxon>
        <taxon>Flavobacteriia</taxon>
        <taxon>Flavobacteriales</taxon>
        <taxon>Flavobacteriaceae</taxon>
        <taxon>Capnocytophaga</taxon>
    </lineage>
</organism>
<dbReference type="SUPFAM" id="SSF49464">
    <property type="entry name" value="Carboxypeptidase regulatory domain-like"/>
    <property type="match status" value="1"/>
</dbReference>
<keyword evidence="4" id="KW-1185">Reference proteome</keyword>
<dbReference type="Pfam" id="PF13715">
    <property type="entry name" value="CarbopepD_reg_2"/>
    <property type="match status" value="1"/>
</dbReference>
<gene>
    <name evidence="3" type="ORF">CCYN2B_40192</name>
</gene>
<proteinExistence type="predicted"/>
<dbReference type="GO" id="GO:0044718">
    <property type="term" value="P:siderophore transmembrane transport"/>
    <property type="evidence" value="ECO:0007669"/>
    <property type="project" value="TreeGrafter"/>
</dbReference>
<dbReference type="STRING" id="28189.CCYN74_40111"/>
<keyword evidence="1 2" id="KW-0732">Signal</keyword>
<evidence type="ECO:0000256" key="1">
    <source>
        <dbReference type="ARBA" id="ARBA00022729"/>
    </source>
</evidence>
<evidence type="ECO:0000313" key="3">
    <source>
        <dbReference type="EMBL" id="CEN37735.1"/>
    </source>
</evidence>
<dbReference type="GO" id="GO:0009279">
    <property type="term" value="C:cell outer membrane"/>
    <property type="evidence" value="ECO:0007669"/>
    <property type="project" value="TreeGrafter"/>
</dbReference>
<dbReference type="InterPro" id="IPR008969">
    <property type="entry name" value="CarboxyPept-like_regulatory"/>
</dbReference>
<sequence length="783" mass="88531">MKTFFTHFYAFTFLLLISFSVKGQSIEQTLKGKVFDQATHEPIMGATILIKNSNPAIGTSTDENGNFVISNLPVGRHNLQISFVGYETILTQVMVTSGKEVVIEIALKEDVTVLNEVVVKASLQKERPLNTMAIVSARSFSVEETSRYAGGMNDPARMVSAYAGVTTGNLQDNSIIVRGNAPQGVQWRLEDVEIPTPHHFSGGNVAGGGIVTLFNNQVLGNSDFLSGAFPAEYGSATAAIFDMKLRTGNTSKREHTAQIGVLGIDFTSEGPFSKTGESSYLFNYRYSTFGLLGDLDVIPSKQRLKYQDLSFKLNFPTQRMGTFSFWGIGGTDNTSKKAETNPAEWKIDFDRIENKWETYLGATGISHRIKTGKNSFLQSNLVLSGVNTTIITKRIADDLQNFTPDMDLKNITGTFTFGTTLNHRFSSKTTFKTGITHKQLFYKYDLSSTQDHNLPLTYAQLIDDKGTTNMSEIFAQMQYNLSPSMVINTGLYTGYFDLSNEFVIEPRLGFQWNFLPKHSLNLGYGKHSRPEAINIYMLKINEQQPNKNLKLSKAHHFIVGHDWRLNSNLRLKTELYYQHIYDVPGEANSSYSLINFKQDYALHKTLINNTIGRNFGIDITLERFLNNNYYYLLTASLFDTKYKAGDNVWHNTRYNKNYVLNALFGKEFFFKNNSRVFDVNARISVTGGERYSPIIENKSIDNKMIINDESRAFEKSFPTLIYADLTLNYRINHRKSSSVFSFQMKNILGAPIYEGHNYNFQNQQIELSKSTLVIPNLSYKIEF</sequence>
<dbReference type="PANTHER" id="PTHR30069">
    <property type="entry name" value="TONB-DEPENDENT OUTER MEMBRANE RECEPTOR"/>
    <property type="match status" value="1"/>
</dbReference>
<protein>
    <submittedName>
        <fullName evidence="3">TonB-dependent receptor</fullName>
    </submittedName>
</protein>
<dbReference type="RefSeq" id="WP_041993339.1">
    <property type="nucleotide sequence ID" value="NZ_CDOD01000034.1"/>
</dbReference>
<dbReference type="AlphaFoldDB" id="A0A0B7HET0"/>
<accession>A0A0B7HET0</accession>
<dbReference type="Proteomes" id="UP000038055">
    <property type="component" value="Unassembled WGS sequence"/>
</dbReference>
<name>A0A0B7HET0_9FLAO</name>
<dbReference type="EMBL" id="CDOD01000034">
    <property type="protein sequence ID" value="CEN37735.1"/>
    <property type="molecule type" value="Genomic_DNA"/>
</dbReference>
<dbReference type="SUPFAM" id="SSF56935">
    <property type="entry name" value="Porins"/>
    <property type="match status" value="1"/>
</dbReference>
<dbReference type="Gene3D" id="2.60.40.1120">
    <property type="entry name" value="Carboxypeptidase-like, regulatory domain"/>
    <property type="match status" value="1"/>
</dbReference>
<reference evidence="4" key="1">
    <citation type="submission" date="2015-01" db="EMBL/GenBank/DDBJ databases">
        <authorList>
            <person name="MANFREDI Pablo"/>
        </authorList>
    </citation>
    <scope>NUCLEOTIDE SEQUENCE [LARGE SCALE GENOMIC DNA]</scope>
    <source>
        <strain evidence="4">Ccyn2B</strain>
    </source>
</reference>
<evidence type="ECO:0000313" key="4">
    <source>
        <dbReference type="Proteomes" id="UP000038055"/>
    </source>
</evidence>
<keyword evidence="3" id="KW-0675">Receptor</keyword>
<feature type="signal peptide" evidence="2">
    <location>
        <begin position="1"/>
        <end position="23"/>
    </location>
</feature>
<dbReference type="eggNOG" id="COG1629">
    <property type="taxonomic scope" value="Bacteria"/>
</dbReference>
<feature type="chain" id="PRO_5002117239" evidence="2">
    <location>
        <begin position="24"/>
        <end position="783"/>
    </location>
</feature>
<dbReference type="GO" id="GO:0015344">
    <property type="term" value="F:siderophore uptake transmembrane transporter activity"/>
    <property type="evidence" value="ECO:0007669"/>
    <property type="project" value="TreeGrafter"/>
</dbReference>
<evidence type="ECO:0000256" key="2">
    <source>
        <dbReference type="SAM" id="SignalP"/>
    </source>
</evidence>
<dbReference type="PANTHER" id="PTHR30069:SF29">
    <property type="entry name" value="HEMOGLOBIN AND HEMOGLOBIN-HAPTOGLOBIN-BINDING PROTEIN 1-RELATED"/>
    <property type="match status" value="1"/>
</dbReference>
<dbReference type="InterPro" id="IPR039426">
    <property type="entry name" value="TonB-dep_rcpt-like"/>
</dbReference>